<proteinExistence type="predicted"/>
<sequence length="132" mass="14321">MAAAQQTGEAPWHEAFGEPKANVSSVPAETVLADLEGQPLGAANAHRRFLLVDVRRTDWEGGTIASSINLPAHTLYQTRPMVYQLCKQAGVELIIFYCGSCGGRGPRAAGWMQDYLDDVGEKKIQSVYLEGV</sequence>
<dbReference type="GO" id="GO:0005634">
    <property type="term" value="C:nucleus"/>
    <property type="evidence" value="ECO:0007669"/>
    <property type="project" value="TreeGrafter"/>
</dbReference>
<accession>A0A9P1H9G4</accession>
<evidence type="ECO:0000259" key="1">
    <source>
        <dbReference type="PROSITE" id="PS50206"/>
    </source>
</evidence>
<evidence type="ECO:0000313" key="3">
    <source>
        <dbReference type="Proteomes" id="UP000838763"/>
    </source>
</evidence>
<feature type="domain" description="Rhodanese" evidence="1">
    <location>
        <begin position="45"/>
        <end position="115"/>
    </location>
</feature>
<dbReference type="PROSITE" id="PS50206">
    <property type="entry name" value="RHODANESE_3"/>
    <property type="match status" value="1"/>
</dbReference>
<protein>
    <recommendedName>
        <fullName evidence="1">Rhodanese domain-containing protein</fullName>
    </recommendedName>
</protein>
<dbReference type="AlphaFoldDB" id="A0A9P1H9G4"/>
<dbReference type="OrthoDB" id="8300214at2759"/>
<dbReference type="PANTHER" id="PTHR10828">
    <property type="entry name" value="M-PHASE INDUCER PHOSPHATASE DUAL SPECIFICITY PHOSPHATASE CDC25"/>
    <property type="match status" value="1"/>
</dbReference>
<evidence type="ECO:0000313" key="2">
    <source>
        <dbReference type="EMBL" id="CAI4218492.1"/>
    </source>
</evidence>
<organism evidence="2 3">
    <name type="scientific">Parascedosporium putredinis</name>
    <dbReference type="NCBI Taxonomy" id="1442378"/>
    <lineage>
        <taxon>Eukaryota</taxon>
        <taxon>Fungi</taxon>
        <taxon>Dikarya</taxon>
        <taxon>Ascomycota</taxon>
        <taxon>Pezizomycotina</taxon>
        <taxon>Sordariomycetes</taxon>
        <taxon>Hypocreomycetidae</taxon>
        <taxon>Microascales</taxon>
        <taxon>Microascaceae</taxon>
        <taxon>Parascedosporium</taxon>
    </lineage>
</organism>
<dbReference type="CDD" id="cd01443">
    <property type="entry name" value="Cdc25_Acr2p"/>
    <property type="match status" value="1"/>
</dbReference>
<dbReference type="InterPro" id="IPR036873">
    <property type="entry name" value="Rhodanese-like_dom_sf"/>
</dbReference>
<dbReference type="Gene3D" id="3.40.250.10">
    <property type="entry name" value="Rhodanese-like domain"/>
    <property type="match status" value="1"/>
</dbReference>
<dbReference type="GO" id="GO:0005737">
    <property type="term" value="C:cytoplasm"/>
    <property type="evidence" value="ECO:0007669"/>
    <property type="project" value="TreeGrafter"/>
</dbReference>
<reference evidence="2" key="1">
    <citation type="submission" date="2022-11" db="EMBL/GenBank/DDBJ databases">
        <authorList>
            <person name="Scott C."/>
            <person name="Bruce N."/>
        </authorList>
    </citation>
    <scope>NUCLEOTIDE SEQUENCE</scope>
</reference>
<dbReference type="SUPFAM" id="SSF52821">
    <property type="entry name" value="Rhodanese/Cell cycle control phosphatase"/>
    <property type="match status" value="1"/>
</dbReference>
<dbReference type="EMBL" id="CALLCH030000018">
    <property type="protein sequence ID" value="CAI4218492.1"/>
    <property type="molecule type" value="Genomic_DNA"/>
</dbReference>
<name>A0A9P1H9G4_9PEZI</name>
<dbReference type="GO" id="GO:0004725">
    <property type="term" value="F:protein tyrosine phosphatase activity"/>
    <property type="evidence" value="ECO:0007669"/>
    <property type="project" value="TreeGrafter"/>
</dbReference>
<dbReference type="PANTHER" id="PTHR10828:SF50">
    <property type="entry name" value="REDUCTASE (ARC2), PUTATIVE (AFU_ORTHOLOGUE AFUA_6G13400)-RELATED"/>
    <property type="match status" value="1"/>
</dbReference>
<comment type="caution">
    <text evidence="2">The sequence shown here is derived from an EMBL/GenBank/DDBJ whole genome shotgun (WGS) entry which is preliminary data.</text>
</comment>
<dbReference type="Proteomes" id="UP000838763">
    <property type="component" value="Unassembled WGS sequence"/>
</dbReference>
<dbReference type="InterPro" id="IPR001763">
    <property type="entry name" value="Rhodanese-like_dom"/>
</dbReference>
<gene>
    <name evidence="2" type="ORF">PPNO1_LOCUS8072</name>
</gene>
<keyword evidence="3" id="KW-1185">Reference proteome</keyword>